<reference evidence="4" key="1">
    <citation type="submission" date="2020-04" db="EMBL/GenBank/DDBJ databases">
        <title>Nitratireductor sp. nov. isolated from mangrove soil.</title>
        <authorList>
            <person name="Ye Y."/>
        </authorList>
    </citation>
    <scope>NUCLEOTIDE SEQUENCE</scope>
    <source>
        <strain evidence="4">SY7</strain>
    </source>
</reference>
<sequence length="130" mass="14513">MYRAVTRNIEVSVEPFYLDDRSDPSQSRYVWAYRVTIANNSDAFVQLLSRYWHITDGDGKVEEVRGMGVVGEQPELNPGDSFQYTSGCPLTTPSGIMVGHYTMRDAAGDLFEIDIPAFSLDLPDAGRTLN</sequence>
<dbReference type="InterPro" id="IPR007474">
    <property type="entry name" value="ApaG_domain"/>
</dbReference>
<dbReference type="PROSITE" id="PS51087">
    <property type="entry name" value="APAG"/>
    <property type="match status" value="1"/>
</dbReference>
<dbReference type="KEGG" id="niy:FQ775_07850"/>
<dbReference type="Gene3D" id="2.60.40.1470">
    <property type="entry name" value="ApaG domain"/>
    <property type="match status" value="1"/>
</dbReference>
<dbReference type="OrthoDB" id="9795226at2"/>
<dbReference type="NCBIfam" id="NF003967">
    <property type="entry name" value="PRK05461.1"/>
    <property type="match status" value="1"/>
</dbReference>
<dbReference type="SUPFAM" id="SSF110069">
    <property type="entry name" value="ApaG-like"/>
    <property type="match status" value="1"/>
</dbReference>
<dbReference type="EMBL" id="CP042301">
    <property type="protein sequence ID" value="QDZ00297.1"/>
    <property type="molecule type" value="Genomic_DNA"/>
</dbReference>
<name>A0A5B8KX55_9HYPH</name>
<evidence type="ECO:0000313" key="4">
    <source>
        <dbReference type="EMBL" id="QDZ00297.1"/>
    </source>
</evidence>
<dbReference type="InterPro" id="IPR050718">
    <property type="entry name" value="ApaG-like"/>
</dbReference>
<evidence type="ECO:0000256" key="2">
    <source>
        <dbReference type="HAMAP-Rule" id="MF_00791"/>
    </source>
</evidence>
<protein>
    <recommendedName>
        <fullName evidence="1 2">Protein ApaG</fullName>
    </recommendedName>
</protein>
<proteinExistence type="inferred from homology"/>
<dbReference type="InterPro" id="IPR036767">
    <property type="entry name" value="ApaG_sf"/>
</dbReference>
<keyword evidence="5" id="KW-1185">Reference proteome</keyword>
<dbReference type="AlphaFoldDB" id="A0A5B8KX55"/>
<gene>
    <name evidence="2 4" type="primary">apaG</name>
    <name evidence="4" type="ORF">FQ775_07850</name>
</gene>
<organism evidence="4 5">
    <name type="scientific">Nitratireductor mangrovi</name>
    <dbReference type="NCBI Taxonomy" id="2599600"/>
    <lineage>
        <taxon>Bacteria</taxon>
        <taxon>Pseudomonadati</taxon>
        <taxon>Pseudomonadota</taxon>
        <taxon>Alphaproteobacteria</taxon>
        <taxon>Hyphomicrobiales</taxon>
        <taxon>Phyllobacteriaceae</taxon>
        <taxon>Nitratireductor</taxon>
    </lineage>
</organism>
<accession>A0A5B8KX55</accession>
<evidence type="ECO:0000256" key="1">
    <source>
        <dbReference type="ARBA" id="ARBA00017693"/>
    </source>
</evidence>
<evidence type="ECO:0000313" key="5">
    <source>
        <dbReference type="Proteomes" id="UP000321389"/>
    </source>
</evidence>
<dbReference type="Proteomes" id="UP000321389">
    <property type="component" value="Chromosome"/>
</dbReference>
<feature type="domain" description="ApaG" evidence="3">
    <location>
        <begin position="3"/>
        <end position="127"/>
    </location>
</feature>
<dbReference type="RefSeq" id="WP_146298945.1">
    <property type="nucleotide sequence ID" value="NZ_CP042301.2"/>
</dbReference>
<dbReference type="InterPro" id="IPR023065">
    <property type="entry name" value="Uncharacterised_ApaG"/>
</dbReference>
<dbReference type="HAMAP" id="MF_00791">
    <property type="entry name" value="ApaG"/>
    <property type="match status" value="1"/>
</dbReference>
<dbReference type="Pfam" id="PF04379">
    <property type="entry name" value="DUF525"/>
    <property type="match status" value="1"/>
</dbReference>
<dbReference type="PANTHER" id="PTHR47191">
    <property type="entry name" value="OS05G0170800 PROTEIN"/>
    <property type="match status" value="1"/>
</dbReference>
<dbReference type="PANTHER" id="PTHR47191:SF2">
    <property type="entry name" value="OS05G0170800 PROTEIN"/>
    <property type="match status" value="1"/>
</dbReference>
<evidence type="ECO:0000259" key="3">
    <source>
        <dbReference type="PROSITE" id="PS51087"/>
    </source>
</evidence>